<dbReference type="NCBIfam" id="TIGR00374">
    <property type="entry name" value="flippase-like domain"/>
    <property type="match status" value="1"/>
</dbReference>
<keyword evidence="2" id="KW-1003">Cell membrane</keyword>
<dbReference type="EMBL" id="CP076022">
    <property type="protein sequence ID" value="QWC08836.1"/>
    <property type="molecule type" value="Genomic_DNA"/>
</dbReference>
<reference evidence="7 8" key="1">
    <citation type="submission" date="2021-05" db="EMBL/GenBank/DDBJ databases">
        <title>Novel species in genus Arthrobacter.</title>
        <authorList>
            <person name="Zhang G."/>
        </authorList>
    </citation>
    <scope>NUCLEOTIDE SEQUENCE [LARGE SCALE GENOMIC DNA]</scope>
    <source>
        <strain evidence="8">zg-ZUI227</strain>
    </source>
</reference>
<dbReference type="AlphaFoldDB" id="A0A975M2N5"/>
<feature type="transmembrane region" description="Helical" evidence="6">
    <location>
        <begin position="269"/>
        <end position="296"/>
    </location>
</feature>
<keyword evidence="3 6" id="KW-0812">Transmembrane</keyword>
<feature type="transmembrane region" description="Helical" evidence="6">
    <location>
        <begin position="234"/>
        <end position="263"/>
    </location>
</feature>
<keyword evidence="8" id="KW-1185">Reference proteome</keyword>
<comment type="subcellular location">
    <subcellularLocation>
        <location evidence="1">Cell membrane</location>
        <topology evidence="1">Multi-pass membrane protein</topology>
    </subcellularLocation>
</comment>
<dbReference type="PANTHER" id="PTHR39087:SF2">
    <property type="entry name" value="UPF0104 MEMBRANE PROTEIN MJ1595"/>
    <property type="match status" value="1"/>
</dbReference>
<name>A0A975M2N5_9MICC</name>
<evidence type="ECO:0000256" key="4">
    <source>
        <dbReference type="ARBA" id="ARBA00022989"/>
    </source>
</evidence>
<feature type="transmembrane region" description="Helical" evidence="6">
    <location>
        <begin position="308"/>
        <end position="333"/>
    </location>
</feature>
<dbReference type="InterPro" id="IPR022791">
    <property type="entry name" value="L-PG_synthase/AglD"/>
</dbReference>
<feature type="transmembrane region" description="Helical" evidence="6">
    <location>
        <begin position="21"/>
        <end position="41"/>
    </location>
</feature>
<dbReference type="KEGG" id="ajg:KKR91_09790"/>
<dbReference type="Pfam" id="PF03706">
    <property type="entry name" value="LPG_synthase_TM"/>
    <property type="match status" value="1"/>
</dbReference>
<gene>
    <name evidence="7" type="ORF">KKR91_09790</name>
</gene>
<sequence length="346" mass="36667">MNRQRMGTAWSRARQSRLLRWVVVILALVLVFEYVVLPQLVGSDNVILALLKLPPILVVLAVLLQALSQASYSLLTRAVLPGETLPGFFTLFRIDLTDLAINHTVPGGGTTAAAARFRLLTRCGVMSQNALSAATIQVVGSNLVLAGLFGGALLATRGGVGGGRYFTTAGAVVVALLVLSIVVLMVLDRHLAGAVRAVRAAARAVRVIKPEAAEQFVRTLAAEIHMFRENPRRLVAAVVLAAARYVLGAACLWVFVAGFGYALEPQLLLLAYSLATLLALVPLTPGGLGLVEAVLVPMLAAMGAPQHVAVMAVLCWRVVQFWLPIPVGALAYLSLRLGVLRHSAAQ</sequence>
<evidence type="ECO:0000256" key="6">
    <source>
        <dbReference type="SAM" id="Phobius"/>
    </source>
</evidence>
<evidence type="ECO:0000256" key="3">
    <source>
        <dbReference type="ARBA" id="ARBA00022692"/>
    </source>
</evidence>
<evidence type="ECO:0000256" key="5">
    <source>
        <dbReference type="ARBA" id="ARBA00023136"/>
    </source>
</evidence>
<evidence type="ECO:0000313" key="8">
    <source>
        <dbReference type="Proteomes" id="UP000676885"/>
    </source>
</evidence>
<accession>A0A975M2N5</accession>
<feature type="transmembrane region" description="Helical" evidence="6">
    <location>
        <begin position="130"/>
        <end position="153"/>
    </location>
</feature>
<keyword evidence="5 6" id="KW-0472">Membrane</keyword>
<evidence type="ECO:0000313" key="7">
    <source>
        <dbReference type="EMBL" id="QWC08836.1"/>
    </source>
</evidence>
<dbReference type="Proteomes" id="UP000676885">
    <property type="component" value="Chromosome"/>
</dbReference>
<evidence type="ECO:0000256" key="2">
    <source>
        <dbReference type="ARBA" id="ARBA00022475"/>
    </source>
</evidence>
<protein>
    <submittedName>
        <fullName evidence="7">Flippase-like domain-containing protein</fullName>
    </submittedName>
</protein>
<evidence type="ECO:0000256" key="1">
    <source>
        <dbReference type="ARBA" id="ARBA00004651"/>
    </source>
</evidence>
<organism evidence="7 8">
    <name type="scientific">Arthrobacter jiangjiafuii</name>
    <dbReference type="NCBI Taxonomy" id="2817475"/>
    <lineage>
        <taxon>Bacteria</taxon>
        <taxon>Bacillati</taxon>
        <taxon>Actinomycetota</taxon>
        <taxon>Actinomycetes</taxon>
        <taxon>Micrococcales</taxon>
        <taxon>Micrococcaceae</taxon>
        <taxon>Arthrobacter</taxon>
    </lineage>
</organism>
<dbReference type="RefSeq" id="WP_210229095.1">
    <property type="nucleotide sequence ID" value="NZ_CP076022.1"/>
</dbReference>
<keyword evidence="4 6" id="KW-1133">Transmembrane helix</keyword>
<dbReference type="PANTHER" id="PTHR39087">
    <property type="entry name" value="UPF0104 MEMBRANE PROTEIN MJ1595"/>
    <property type="match status" value="1"/>
</dbReference>
<feature type="transmembrane region" description="Helical" evidence="6">
    <location>
        <begin position="165"/>
        <end position="187"/>
    </location>
</feature>
<dbReference type="GO" id="GO:0005886">
    <property type="term" value="C:plasma membrane"/>
    <property type="evidence" value="ECO:0007669"/>
    <property type="project" value="UniProtKB-SubCell"/>
</dbReference>
<proteinExistence type="predicted"/>
<feature type="transmembrane region" description="Helical" evidence="6">
    <location>
        <begin position="47"/>
        <end position="67"/>
    </location>
</feature>